<dbReference type="SUPFAM" id="SSF55166">
    <property type="entry name" value="Hedgehog/DD-peptidase"/>
    <property type="match status" value="1"/>
</dbReference>
<evidence type="ECO:0000256" key="3">
    <source>
        <dbReference type="ARBA" id="ARBA00022670"/>
    </source>
</evidence>
<evidence type="ECO:0000313" key="12">
    <source>
        <dbReference type="EMBL" id="ESS72095.1"/>
    </source>
</evidence>
<dbReference type="PANTHER" id="PTHR37425">
    <property type="match status" value="1"/>
</dbReference>
<name>V5BFP1_9GAMM</name>
<dbReference type="InterPro" id="IPR009045">
    <property type="entry name" value="Zn_M74/Hedgehog-like"/>
</dbReference>
<dbReference type="RefSeq" id="WP_023494858.1">
    <property type="nucleotide sequence ID" value="NZ_AYLO01000068.1"/>
</dbReference>
<evidence type="ECO:0000256" key="10">
    <source>
        <dbReference type="ARBA" id="ARBA00093448"/>
    </source>
</evidence>
<keyword evidence="4" id="KW-0479">Metal-binding</keyword>
<keyword evidence="5" id="KW-0732">Signal</keyword>
<organism evidence="12 13">
    <name type="scientific">Methyloglobulus morosus KoM1</name>
    <dbReference type="NCBI Taxonomy" id="1116472"/>
    <lineage>
        <taxon>Bacteria</taxon>
        <taxon>Pseudomonadati</taxon>
        <taxon>Pseudomonadota</taxon>
        <taxon>Gammaproteobacteria</taxon>
        <taxon>Methylococcales</taxon>
        <taxon>Methylococcaceae</taxon>
        <taxon>Methyloglobulus</taxon>
    </lineage>
</organism>
<accession>V5BFP1</accession>
<evidence type="ECO:0000256" key="5">
    <source>
        <dbReference type="ARBA" id="ARBA00022729"/>
    </source>
</evidence>
<dbReference type="Proteomes" id="UP000017842">
    <property type="component" value="Unassembled WGS sequence"/>
</dbReference>
<dbReference type="GO" id="GO:0008237">
    <property type="term" value="F:metallopeptidase activity"/>
    <property type="evidence" value="ECO:0007669"/>
    <property type="project" value="UniProtKB-KW"/>
</dbReference>
<dbReference type="EMBL" id="AYLO01000068">
    <property type="protein sequence ID" value="ESS72095.1"/>
    <property type="molecule type" value="Genomic_DNA"/>
</dbReference>
<dbReference type="AlphaFoldDB" id="V5BFP1"/>
<dbReference type="InterPro" id="IPR006311">
    <property type="entry name" value="TAT_signal"/>
</dbReference>
<evidence type="ECO:0000256" key="6">
    <source>
        <dbReference type="ARBA" id="ARBA00022801"/>
    </source>
</evidence>
<evidence type="ECO:0000256" key="9">
    <source>
        <dbReference type="ARBA" id="ARBA00023316"/>
    </source>
</evidence>
<proteinExistence type="inferred from homology"/>
<gene>
    <name evidence="12" type="ORF">MGMO_71c00020</name>
</gene>
<dbReference type="CDD" id="cd14844">
    <property type="entry name" value="Zn-DD-carboxypeptidase_like"/>
    <property type="match status" value="1"/>
</dbReference>
<dbReference type="PROSITE" id="PS51318">
    <property type="entry name" value="TAT"/>
    <property type="match status" value="1"/>
</dbReference>
<keyword evidence="7" id="KW-0862">Zinc</keyword>
<dbReference type="PANTHER" id="PTHR37425:SF1">
    <property type="entry name" value="OUTER MEMBRANE PROTEIN"/>
    <property type="match status" value="1"/>
</dbReference>
<evidence type="ECO:0000256" key="8">
    <source>
        <dbReference type="ARBA" id="ARBA00023049"/>
    </source>
</evidence>
<keyword evidence="3" id="KW-0645">Protease</keyword>
<evidence type="ECO:0000256" key="2">
    <source>
        <dbReference type="ARBA" id="ARBA00004776"/>
    </source>
</evidence>
<keyword evidence="6" id="KW-0378">Hydrolase</keyword>
<dbReference type="GO" id="GO:0046872">
    <property type="term" value="F:metal ion binding"/>
    <property type="evidence" value="ECO:0007669"/>
    <property type="project" value="UniProtKB-KW"/>
</dbReference>
<dbReference type="Gene3D" id="3.30.1380.10">
    <property type="match status" value="1"/>
</dbReference>
<dbReference type="eggNOG" id="COG3108">
    <property type="taxonomic scope" value="Bacteria"/>
</dbReference>
<keyword evidence="8" id="KW-0482">Metalloprotease</keyword>
<dbReference type="InterPro" id="IPR010275">
    <property type="entry name" value="MepK"/>
</dbReference>
<evidence type="ECO:0000313" key="13">
    <source>
        <dbReference type="Proteomes" id="UP000017842"/>
    </source>
</evidence>
<protein>
    <recommendedName>
        <fullName evidence="11">Murein endopeptidase K</fullName>
    </recommendedName>
</protein>
<evidence type="ECO:0000256" key="11">
    <source>
        <dbReference type="ARBA" id="ARBA00093666"/>
    </source>
</evidence>
<sequence>MNEPDWVDPTVTGNNDGLSRRRFLKGLACGSLLIGSPKIVQAAFSGFTARKTISLEHQHTGETLNITYYEQGRYIYGALDEISYFLRDYHNDSMHSVDPALLDQLYDVKLLLGKKKPFQIVSGYRSPETNASLRRHSRGVARQSLHMEGRAVDIRMEGVSTRAIRDAALALQTGGVGYYPYSDFVHLDTGNIRTWHR</sequence>
<comment type="caution">
    <text evidence="12">The sequence shown here is derived from an EMBL/GenBank/DDBJ whole genome shotgun (WGS) entry which is preliminary data.</text>
</comment>
<comment type="similarity">
    <text evidence="10">Belongs to the peptidase M15 family.</text>
</comment>
<keyword evidence="9" id="KW-0961">Cell wall biogenesis/degradation</keyword>
<dbReference type="PATRIC" id="fig|1116472.3.peg.2103"/>
<dbReference type="STRING" id="1116472.MGMO_71c00020"/>
<evidence type="ECO:0000256" key="1">
    <source>
        <dbReference type="ARBA" id="ARBA00001947"/>
    </source>
</evidence>
<dbReference type="GO" id="GO:0006508">
    <property type="term" value="P:proteolysis"/>
    <property type="evidence" value="ECO:0007669"/>
    <property type="project" value="UniProtKB-KW"/>
</dbReference>
<comment type="pathway">
    <text evidence="2">Cell wall biogenesis; cell wall polysaccharide biosynthesis.</text>
</comment>
<reference evidence="12 13" key="1">
    <citation type="journal article" date="2013" name="Genome Announc.">
        <title>Draft Genome Sequence of the Methanotrophic Gammaproteobacterium Methyloglobulus morosus DSM 22980 Strain KoM1.</title>
        <authorList>
            <person name="Poehlein A."/>
            <person name="Deutzmann J.S."/>
            <person name="Daniel R."/>
            <person name="Simeonova D.D."/>
        </authorList>
    </citation>
    <scope>NUCLEOTIDE SEQUENCE [LARGE SCALE GENOMIC DNA]</scope>
    <source>
        <strain evidence="12 13">KoM1</strain>
    </source>
</reference>
<evidence type="ECO:0000256" key="7">
    <source>
        <dbReference type="ARBA" id="ARBA00022833"/>
    </source>
</evidence>
<dbReference type="GO" id="GO:0071555">
    <property type="term" value="P:cell wall organization"/>
    <property type="evidence" value="ECO:0007669"/>
    <property type="project" value="UniProtKB-KW"/>
</dbReference>
<keyword evidence="13" id="KW-1185">Reference proteome</keyword>
<dbReference type="OrthoDB" id="9782994at2"/>
<comment type="cofactor">
    <cofactor evidence="1">
        <name>Zn(2+)</name>
        <dbReference type="ChEBI" id="CHEBI:29105"/>
    </cofactor>
</comment>
<evidence type="ECO:0000256" key="4">
    <source>
        <dbReference type="ARBA" id="ARBA00022723"/>
    </source>
</evidence>
<dbReference type="Pfam" id="PF05951">
    <property type="entry name" value="Peptidase_M15_2"/>
    <property type="match status" value="1"/>
</dbReference>